<gene>
    <name evidence="4" type="ORF">QO011_003253</name>
</gene>
<accession>A0ABU0JAM4</accession>
<comment type="caution">
    <text evidence="4">The sequence shown here is derived from an EMBL/GenBank/DDBJ whole genome shotgun (WGS) entry which is preliminary data.</text>
</comment>
<sequence length="204" mass="20870">MSASTIATPARNGRKATLAALALALALGVPGFADAQANKKAANPFQGFSADNGKPVDVNSEALEVDQNLQKAIFTGNVVATQGESVLRTPKLVVFYDNSANAQNGQTPTPPAAGTPSQANSIRRLEAYGGVIVTSQDQKATGENGVFDMIANTATLTGGVVLTQGANVIRGKQLVVDLKTGVAHVLGGTTGLFVPSKQDKPKAN</sequence>
<dbReference type="Proteomes" id="UP001242480">
    <property type="component" value="Unassembled WGS sequence"/>
</dbReference>
<keyword evidence="1 2" id="KW-0732">Signal</keyword>
<feature type="domain" description="Organic solvent tolerance-like N-terminal" evidence="3">
    <location>
        <begin position="58"/>
        <end position="181"/>
    </location>
</feature>
<evidence type="ECO:0000256" key="1">
    <source>
        <dbReference type="ARBA" id="ARBA00022729"/>
    </source>
</evidence>
<evidence type="ECO:0000313" key="5">
    <source>
        <dbReference type="Proteomes" id="UP001242480"/>
    </source>
</evidence>
<evidence type="ECO:0000256" key="2">
    <source>
        <dbReference type="SAM" id="SignalP"/>
    </source>
</evidence>
<evidence type="ECO:0000259" key="3">
    <source>
        <dbReference type="Pfam" id="PF03968"/>
    </source>
</evidence>
<proteinExistence type="predicted"/>
<feature type="chain" id="PRO_5046510041" evidence="2">
    <location>
        <begin position="36"/>
        <end position="204"/>
    </location>
</feature>
<reference evidence="4 5" key="1">
    <citation type="submission" date="2023-07" db="EMBL/GenBank/DDBJ databases">
        <title>Genomic Encyclopedia of Type Strains, Phase IV (KMG-IV): sequencing the most valuable type-strain genomes for metagenomic binning, comparative biology and taxonomic classification.</title>
        <authorList>
            <person name="Goeker M."/>
        </authorList>
    </citation>
    <scope>NUCLEOTIDE SEQUENCE [LARGE SCALE GENOMIC DNA]</scope>
    <source>
        <strain evidence="4 5">DSM 19619</strain>
    </source>
</reference>
<keyword evidence="5" id="KW-1185">Reference proteome</keyword>
<dbReference type="Pfam" id="PF03968">
    <property type="entry name" value="LptD_N"/>
    <property type="match status" value="1"/>
</dbReference>
<dbReference type="Gene3D" id="2.60.450.10">
    <property type="entry name" value="Lipopolysaccharide (LPS) transport protein A like domain"/>
    <property type="match status" value="1"/>
</dbReference>
<feature type="signal peptide" evidence="2">
    <location>
        <begin position="1"/>
        <end position="35"/>
    </location>
</feature>
<dbReference type="PANTHER" id="PTHR36504:SF1">
    <property type="entry name" value="LIPOPOLYSACCHARIDE EXPORT SYSTEM PROTEIN LPTA"/>
    <property type="match status" value="1"/>
</dbReference>
<organism evidence="4 5">
    <name type="scientific">Labrys wisconsinensis</name>
    <dbReference type="NCBI Taxonomy" id="425677"/>
    <lineage>
        <taxon>Bacteria</taxon>
        <taxon>Pseudomonadati</taxon>
        <taxon>Pseudomonadota</taxon>
        <taxon>Alphaproteobacteria</taxon>
        <taxon>Hyphomicrobiales</taxon>
        <taxon>Xanthobacteraceae</taxon>
        <taxon>Labrys</taxon>
    </lineage>
</organism>
<dbReference type="RefSeq" id="WP_307273913.1">
    <property type="nucleotide sequence ID" value="NZ_JAUSVX010000005.1"/>
</dbReference>
<dbReference type="EMBL" id="JAUSVX010000005">
    <property type="protein sequence ID" value="MDQ0470237.1"/>
    <property type="molecule type" value="Genomic_DNA"/>
</dbReference>
<dbReference type="PANTHER" id="PTHR36504">
    <property type="entry name" value="LIPOPOLYSACCHARIDE EXPORT SYSTEM PROTEIN LPTA"/>
    <property type="match status" value="1"/>
</dbReference>
<dbReference type="InterPro" id="IPR052037">
    <property type="entry name" value="LPS_export_LptA"/>
</dbReference>
<evidence type="ECO:0000313" key="4">
    <source>
        <dbReference type="EMBL" id="MDQ0470237.1"/>
    </source>
</evidence>
<dbReference type="InterPro" id="IPR005653">
    <property type="entry name" value="OstA-like_N"/>
</dbReference>
<protein>
    <submittedName>
        <fullName evidence="4">Lipopolysaccharide export system protein LptA</fullName>
    </submittedName>
</protein>
<name>A0ABU0JAM4_9HYPH</name>